<dbReference type="GO" id="GO:0031522">
    <property type="term" value="C:cell envelope Sec protein transport complex"/>
    <property type="evidence" value="ECO:0007669"/>
    <property type="project" value="TreeGrafter"/>
</dbReference>
<dbReference type="Gene3D" id="3.40.50.300">
    <property type="entry name" value="P-loop containing nucleotide triphosphate hydrolases"/>
    <property type="match status" value="3"/>
</dbReference>
<dbReference type="SMART" id="SM00957">
    <property type="entry name" value="SecA_DEAD"/>
    <property type="match status" value="1"/>
</dbReference>
<keyword evidence="3 13" id="KW-0813">Transport</keyword>
<dbReference type="InterPro" id="IPR036266">
    <property type="entry name" value="SecA_Wing/Scaffold_sf"/>
</dbReference>
<evidence type="ECO:0000256" key="7">
    <source>
        <dbReference type="ARBA" id="ARBA00022741"/>
    </source>
</evidence>
<dbReference type="FunFam" id="3.40.50.300:FF:000113">
    <property type="entry name" value="Preprotein translocase subunit SecA"/>
    <property type="match status" value="1"/>
</dbReference>
<feature type="domain" description="Helicase C-terminal" evidence="15">
    <location>
        <begin position="408"/>
        <end position="585"/>
    </location>
</feature>
<dbReference type="GO" id="GO:0043952">
    <property type="term" value="P:protein transport by the Sec complex"/>
    <property type="evidence" value="ECO:0007669"/>
    <property type="project" value="UniProtKB-ARBA"/>
</dbReference>
<evidence type="ECO:0000313" key="18">
    <source>
        <dbReference type="Proteomes" id="UP000219068"/>
    </source>
</evidence>
<evidence type="ECO:0000256" key="6">
    <source>
        <dbReference type="ARBA" id="ARBA00022519"/>
    </source>
</evidence>
<dbReference type="GO" id="GO:0006605">
    <property type="term" value="P:protein targeting"/>
    <property type="evidence" value="ECO:0007669"/>
    <property type="project" value="UniProtKB-UniRule"/>
</dbReference>
<dbReference type="InterPro" id="IPR014001">
    <property type="entry name" value="Helicase_ATP-bd"/>
</dbReference>
<keyword evidence="4 13" id="KW-1003">Cell membrane</keyword>
<comment type="catalytic activity">
    <reaction evidence="13">
        <text>ATP + H2O + cellular proteinSide 1 = ADP + phosphate + cellular proteinSide 2.</text>
        <dbReference type="EC" id="7.4.2.8"/>
    </reaction>
</comment>
<reference evidence="17 18" key="1">
    <citation type="submission" date="2017-08" db="EMBL/GenBank/DDBJ databases">
        <authorList>
            <person name="de Groot N.N."/>
        </authorList>
    </citation>
    <scope>NUCLEOTIDE SEQUENCE [LARGE SCALE GENOMIC DNA]</scope>
    <source>
        <strain evidence="17 18">USBA 78</strain>
    </source>
</reference>
<feature type="binding site" evidence="13">
    <location>
        <begin position="92"/>
        <end position="96"/>
    </location>
    <ligand>
        <name>ATP</name>
        <dbReference type="ChEBI" id="CHEBI:30616"/>
    </ligand>
</feature>
<dbReference type="Pfam" id="PF01043">
    <property type="entry name" value="SecA_PP_bind"/>
    <property type="match status" value="1"/>
</dbReference>
<dbReference type="SMART" id="SM00958">
    <property type="entry name" value="SecA_PP_bind"/>
    <property type="match status" value="1"/>
</dbReference>
<organism evidence="17 18">
    <name type="scientific">Thalassospira xiamenensis</name>
    <dbReference type="NCBI Taxonomy" id="220697"/>
    <lineage>
        <taxon>Bacteria</taxon>
        <taxon>Pseudomonadati</taxon>
        <taxon>Pseudomonadota</taxon>
        <taxon>Alphaproteobacteria</taxon>
        <taxon>Rhodospirillales</taxon>
        <taxon>Thalassospiraceae</taxon>
        <taxon>Thalassospira</taxon>
    </lineage>
</organism>
<dbReference type="InterPro" id="IPR027417">
    <property type="entry name" value="P-loop_NTPase"/>
</dbReference>
<dbReference type="PANTHER" id="PTHR30612">
    <property type="entry name" value="SECA INNER MEMBRANE COMPONENT OF SEC PROTEIN SECRETION SYSTEM"/>
    <property type="match status" value="1"/>
</dbReference>
<dbReference type="CDD" id="cd17928">
    <property type="entry name" value="DEXDc_SecA"/>
    <property type="match status" value="1"/>
</dbReference>
<dbReference type="InterPro" id="IPR011115">
    <property type="entry name" value="SecA_DEAD"/>
</dbReference>
<dbReference type="InterPro" id="IPR014018">
    <property type="entry name" value="SecA_motor_DEAD"/>
</dbReference>
<name>A0A285TXX9_9PROT</name>
<keyword evidence="8 13" id="KW-0067">ATP-binding</keyword>
<keyword evidence="7 13" id="KW-0547">Nucleotide-binding</keyword>
<dbReference type="InterPro" id="IPR011130">
    <property type="entry name" value="SecA_preprotein_X-link_dom"/>
</dbReference>
<dbReference type="AlphaFoldDB" id="A0A285TXX9"/>
<dbReference type="SUPFAM" id="SSF81767">
    <property type="entry name" value="Pre-protein crosslinking domain of SecA"/>
    <property type="match status" value="1"/>
</dbReference>
<evidence type="ECO:0000259" key="14">
    <source>
        <dbReference type="PROSITE" id="PS51192"/>
    </source>
</evidence>
<dbReference type="GO" id="GO:0008564">
    <property type="term" value="F:protein-exporting ATPase activity"/>
    <property type="evidence" value="ECO:0007669"/>
    <property type="project" value="UniProtKB-EC"/>
</dbReference>
<keyword evidence="11 13" id="KW-0811">Translocation</keyword>
<evidence type="ECO:0000256" key="13">
    <source>
        <dbReference type="HAMAP-Rule" id="MF_01382"/>
    </source>
</evidence>
<dbReference type="PROSITE" id="PS51196">
    <property type="entry name" value="SECA_MOTOR_DEAD"/>
    <property type="match status" value="1"/>
</dbReference>
<dbReference type="InterPro" id="IPR011116">
    <property type="entry name" value="SecA_Wing/Scaffold"/>
</dbReference>
<comment type="function">
    <text evidence="13">Part of the Sec protein translocase complex. Interacts with the SecYEG preprotein conducting channel. Has a central role in coupling the hydrolysis of ATP to the transfer of proteins into and across the cell membrane, serving both as a receptor for the preprotein-SecB complex and as an ATP-driven molecular motor driving the stepwise translocation of polypeptide chains across the membrane.</text>
</comment>
<keyword evidence="10 13" id="KW-1278">Translocase</keyword>
<dbReference type="RefSeq" id="WP_097052944.1">
    <property type="nucleotide sequence ID" value="NZ_OBMM01000005.1"/>
</dbReference>
<evidence type="ECO:0000256" key="3">
    <source>
        <dbReference type="ARBA" id="ARBA00022448"/>
    </source>
</evidence>
<dbReference type="Pfam" id="PF21090">
    <property type="entry name" value="P-loop_SecA"/>
    <property type="match status" value="1"/>
</dbReference>
<dbReference type="GO" id="GO:0005524">
    <property type="term" value="F:ATP binding"/>
    <property type="evidence" value="ECO:0007669"/>
    <property type="project" value="UniProtKB-UniRule"/>
</dbReference>
<dbReference type="InterPro" id="IPR000185">
    <property type="entry name" value="SecA"/>
</dbReference>
<evidence type="ECO:0000256" key="10">
    <source>
        <dbReference type="ARBA" id="ARBA00022967"/>
    </source>
</evidence>
<dbReference type="InterPro" id="IPR036670">
    <property type="entry name" value="SecA_X-link_sf"/>
</dbReference>
<dbReference type="PROSITE" id="PS51192">
    <property type="entry name" value="HELICASE_ATP_BIND_1"/>
    <property type="match status" value="1"/>
</dbReference>
<dbReference type="Pfam" id="PF07517">
    <property type="entry name" value="SecA_DEAD"/>
    <property type="match status" value="1"/>
</dbReference>
<dbReference type="GO" id="GO:0005886">
    <property type="term" value="C:plasma membrane"/>
    <property type="evidence" value="ECO:0007669"/>
    <property type="project" value="UniProtKB-SubCell"/>
</dbReference>
<comment type="subcellular location">
    <subcellularLocation>
        <location evidence="13">Cell membrane</location>
        <topology evidence="13">Peripheral membrane protein</topology>
        <orientation evidence="13">Cytoplasmic side</orientation>
    </subcellularLocation>
    <subcellularLocation>
        <location evidence="13">Cytoplasm</location>
    </subcellularLocation>
    <subcellularLocation>
        <location evidence="1">Membrane</location>
        <topology evidence="1">Peripheral membrane protein</topology>
    </subcellularLocation>
    <text evidence="13">Distribution is 50-50.</text>
</comment>
<evidence type="ECO:0000256" key="8">
    <source>
        <dbReference type="ARBA" id="ARBA00022840"/>
    </source>
</evidence>
<evidence type="ECO:0000256" key="2">
    <source>
        <dbReference type="ARBA" id="ARBA00007650"/>
    </source>
</evidence>
<evidence type="ECO:0000313" key="17">
    <source>
        <dbReference type="EMBL" id="SOC27444.1"/>
    </source>
</evidence>
<keyword evidence="12 13" id="KW-0472">Membrane</keyword>
<accession>A0A285TXX9</accession>
<evidence type="ECO:0000256" key="5">
    <source>
        <dbReference type="ARBA" id="ARBA00022490"/>
    </source>
</evidence>
<dbReference type="PANTHER" id="PTHR30612:SF0">
    <property type="entry name" value="CHLOROPLAST PROTEIN-TRANSPORTING ATPASE"/>
    <property type="match status" value="1"/>
</dbReference>
<dbReference type="SUPFAM" id="SSF81886">
    <property type="entry name" value="Helical scaffold and wing domains of SecA"/>
    <property type="match status" value="1"/>
</dbReference>
<dbReference type="GO" id="GO:0065002">
    <property type="term" value="P:intracellular protein transmembrane transport"/>
    <property type="evidence" value="ECO:0007669"/>
    <property type="project" value="UniProtKB-UniRule"/>
</dbReference>
<proteinExistence type="inferred from homology"/>
<comment type="subunit">
    <text evidence="13">Monomer and homodimer. Part of the essential Sec protein translocation apparatus which comprises SecA, SecYEG and auxiliary proteins SecDF-YajC and YidC.</text>
</comment>
<dbReference type="Pfam" id="PF07516">
    <property type="entry name" value="SecA_SW"/>
    <property type="match status" value="1"/>
</dbReference>
<keyword evidence="5 13" id="KW-0963">Cytoplasm</keyword>
<dbReference type="EMBL" id="OBMM01000005">
    <property type="protein sequence ID" value="SOC27444.1"/>
    <property type="molecule type" value="Genomic_DNA"/>
</dbReference>
<keyword evidence="6" id="KW-0997">Cell inner membrane</keyword>
<evidence type="ECO:0000259" key="15">
    <source>
        <dbReference type="PROSITE" id="PS51194"/>
    </source>
</evidence>
<protein>
    <recommendedName>
        <fullName evidence="13">Protein translocase subunit SecA</fullName>
        <ecNumber evidence="13">7.4.2.8</ecNumber>
    </recommendedName>
</protein>
<dbReference type="InterPro" id="IPR001650">
    <property type="entry name" value="Helicase_C-like"/>
</dbReference>
<dbReference type="Gene3D" id="1.10.3060.10">
    <property type="entry name" value="Helical scaffold and wing domains of SecA"/>
    <property type="match status" value="1"/>
</dbReference>
<comment type="similarity">
    <text evidence="2 13">Belongs to the SecA family.</text>
</comment>
<evidence type="ECO:0000256" key="1">
    <source>
        <dbReference type="ARBA" id="ARBA00004170"/>
    </source>
</evidence>
<feature type="domain" description="SecA family profile" evidence="16">
    <location>
        <begin position="1"/>
        <end position="590"/>
    </location>
</feature>
<dbReference type="GO" id="GO:0017038">
    <property type="term" value="P:protein import"/>
    <property type="evidence" value="ECO:0007669"/>
    <property type="project" value="InterPro"/>
</dbReference>
<dbReference type="Gene3D" id="3.90.1440.10">
    <property type="entry name" value="SecA, preprotein cross-linking domain"/>
    <property type="match status" value="1"/>
</dbReference>
<feature type="domain" description="Helicase ATP-binding" evidence="14">
    <location>
        <begin position="76"/>
        <end position="214"/>
    </location>
</feature>
<dbReference type="GO" id="GO:0005829">
    <property type="term" value="C:cytosol"/>
    <property type="evidence" value="ECO:0007669"/>
    <property type="project" value="TreeGrafter"/>
</dbReference>
<dbReference type="HAMAP" id="MF_01382">
    <property type="entry name" value="SecA"/>
    <property type="match status" value="1"/>
</dbReference>
<evidence type="ECO:0000256" key="9">
    <source>
        <dbReference type="ARBA" id="ARBA00022927"/>
    </source>
</evidence>
<feature type="binding site" evidence="13">
    <location>
        <position position="487"/>
    </location>
    <ligand>
        <name>ATP</name>
        <dbReference type="ChEBI" id="CHEBI:30616"/>
    </ligand>
</feature>
<dbReference type="EC" id="7.4.2.8" evidence="13"/>
<dbReference type="PRINTS" id="PR00906">
    <property type="entry name" value="SECA"/>
</dbReference>
<dbReference type="CDD" id="cd18803">
    <property type="entry name" value="SF2_C_secA"/>
    <property type="match status" value="1"/>
</dbReference>
<keyword evidence="9 13" id="KW-0653">Protein transport</keyword>
<dbReference type="PROSITE" id="PS51194">
    <property type="entry name" value="HELICASE_CTER"/>
    <property type="match status" value="1"/>
</dbReference>
<feature type="binding site" evidence="13">
    <location>
        <position position="74"/>
    </location>
    <ligand>
        <name>ATP</name>
        <dbReference type="ChEBI" id="CHEBI:30616"/>
    </ligand>
</feature>
<dbReference type="SUPFAM" id="SSF52540">
    <property type="entry name" value="P-loop containing nucleoside triphosphate hydrolases"/>
    <property type="match status" value="2"/>
</dbReference>
<evidence type="ECO:0000256" key="11">
    <source>
        <dbReference type="ARBA" id="ARBA00023010"/>
    </source>
</evidence>
<dbReference type="InterPro" id="IPR044722">
    <property type="entry name" value="SecA_SF2_C"/>
</dbReference>
<gene>
    <name evidence="13" type="primary">secA</name>
    <name evidence="17" type="ORF">SAMN05428964_105423</name>
</gene>
<evidence type="ECO:0000259" key="16">
    <source>
        <dbReference type="PROSITE" id="PS51196"/>
    </source>
</evidence>
<dbReference type="Proteomes" id="UP000219068">
    <property type="component" value="Unassembled WGS sequence"/>
</dbReference>
<evidence type="ECO:0000256" key="4">
    <source>
        <dbReference type="ARBA" id="ARBA00022475"/>
    </source>
</evidence>
<sequence>MTRLKPSSAHMHERILQVRAEQAGLSELSESRFRAAARDFFQGERDYSGDKNVAAAYAVDAIRRVLGFEVRECQVVGAFILGDGAVAEMQTGEGKTVVAVLAACINTLRHSSIHIVTVNDYLAARDFEQMRQVFELLSISVGCVINRSTADQRREAYRCRVTYATNSELGFDYLRDNMQVAEENIVQQPFQFAIVDEVDAILIDEARTPLVISGVGEDWSSAVLLADKIVSQIEQADVLFDRKVHSVQLTDAGLSRVEQLLLNSRAMGPGTHLYDEVNLHLVPFIHQALKAHFLFEKDSDYLVVDDEVVIVDRNTGRGMHGRRFSEGLHQALEAKECSPVQPENTVLASITYQHFFRMYPRLSGMTGTAAQERHELAEIYGLRVISIPPHKAINRVDLPDRVYRSCRSRDKAVVSLVREAHKIQRPVLVGTKSVADSERLSSLLSAEGIVHSVLNARHHAREAEIIANAGQPGAVTIATSMAGRGTDILLGGEQSECANRFGLPVTQHSRRAVVAAGGLLVIGAALFDSKRAEDQLRGRSGRQGDPGTTIFLLSLEDCEDGAGSTIPPFKSDRFGQVVRRERALKHLRNWQKYQSDRQYDARRIMLKFDSVLNAQRLAFYQTRNEFLRSDNIFSETREILEATVDRMVDRYARPPEMPLYWDIYGLKAHVCMHFGLAERDMSGVTEVTSISKLSALLTSQVLEKFVDLWSDTPPDVVAAFVKQAILKALDASWQTHLAVMDHIKDAVGLRAYGQRDPLAEWHVEGAEQFMKLFPRAYMDALSQLSRFRYVDALEQDATF</sequence>
<evidence type="ECO:0000256" key="12">
    <source>
        <dbReference type="ARBA" id="ARBA00023136"/>
    </source>
</evidence>